<protein>
    <submittedName>
        <fullName evidence="1">Uncharacterized protein</fullName>
    </submittedName>
</protein>
<evidence type="ECO:0000313" key="2">
    <source>
        <dbReference type="Proteomes" id="UP000265520"/>
    </source>
</evidence>
<comment type="caution">
    <text evidence="1">The sequence shown here is derived from an EMBL/GenBank/DDBJ whole genome shotgun (WGS) entry which is preliminary data.</text>
</comment>
<keyword evidence="2" id="KW-1185">Reference proteome</keyword>
<reference evidence="1 2" key="1">
    <citation type="journal article" date="2018" name="Front. Plant Sci.">
        <title>Red Clover (Trifolium pratense) and Zigzag Clover (T. medium) - A Picture of Genomic Similarities and Differences.</title>
        <authorList>
            <person name="Dluhosova J."/>
            <person name="Istvanek J."/>
            <person name="Nedelnik J."/>
            <person name="Repkova J."/>
        </authorList>
    </citation>
    <scope>NUCLEOTIDE SEQUENCE [LARGE SCALE GENOMIC DNA]</scope>
    <source>
        <strain evidence="2">cv. 10/8</strain>
        <tissue evidence="1">Leaf</tissue>
    </source>
</reference>
<name>A0A392Q957_9FABA</name>
<dbReference type="AlphaFoldDB" id="A0A392Q957"/>
<evidence type="ECO:0000313" key="1">
    <source>
        <dbReference type="EMBL" id="MCI19785.1"/>
    </source>
</evidence>
<sequence>MKGCRCRPNADGYCRARPCTDGYCRTRPQSQKGVIIAPDRMQKEVVLTEGVASSKRERKG</sequence>
<organism evidence="1 2">
    <name type="scientific">Trifolium medium</name>
    <dbReference type="NCBI Taxonomy" id="97028"/>
    <lineage>
        <taxon>Eukaryota</taxon>
        <taxon>Viridiplantae</taxon>
        <taxon>Streptophyta</taxon>
        <taxon>Embryophyta</taxon>
        <taxon>Tracheophyta</taxon>
        <taxon>Spermatophyta</taxon>
        <taxon>Magnoliopsida</taxon>
        <taxon>eudicotyledons</taxon>
        <taxon>Gunneridae</taxon>
        <taxon>Pentapetalae</taxon>
        <taxon>rosids</taxon>
        <taxon>fabids</taxon>
        <taxon>Fabales</taxon>
        <taxon>Fabaceae</taxon>
        <taxon>Papilionoideae</taxon>
        <taxon>50 kb inversion clade</taxon>
        <taxon>NPAAA clade</taxon>
        <taxon>Hologalegina</taxon>
        <taxon>IRL clade</taxon>
        <taxon>Trifolieae</taxon>
        <taxon>Trifolium</taxon>
    </lineage>
</organism>
<proteinExistence type="predicted"/>
<dbReference type="Proteomes" id="UP000265520">
    <property type="component" value="Unassembled WGS sequence"/>
</dbReference>
<accession>A0A392Q957</accession>
<dbReference type="EMBL" id="LXQA010116560">
    <property type="protein sequence ID" value="MCI19785.1"/>
    <property type="molecule type" value="Genomic_DNA"/>
</dbReference>